<protein>
    <recommendedName>
        <fullName evidence="3">Pyridine nucleotide-disulfide oxidoreductase</fullName>
    </recommendedName>
</protein>
<sequence>MRELQADYVVVGSGAVGMAFADIILTESDASVLIIDRYAKPGGHWNVAYPFVELHQPAAFYGVSSKELSGGRLEQGGLNDGLGELATGAQVSAYFDDVMRHQFLPTGRVQYYPSCDYQGDGQFESKISGERFSVTANKKLVDCTHLNTEVPSTHLPNFSVADDVRFMPLNDLPKVSEAPAGYVVIGAGKTGIDACLWLLGKGVDPGAITWIVSRDAWLLDRRNTQIADEFFFETMGSYANQMESLAEAESPDALFEKLEETGYFVRIHPGVKPSMFHAATISRPEIEELRRIKNVIRLGRVKSISRDQIVLDKGVVPTSPEILHVDCSASALANIGIKTIFTGKTITPQMVRPYQPVFSAAFIAHVELSYAGDDTKNRFCAPVPLPNHDTDFLRFTAVSLANQYQWNTEPALRAWIAGNRLDGPSKLLQGLKPDDAEKMQVVKRIQESVPRAAANLQRLLQQVS</sequence>
<dbReference type="Proteomes" id="UP000051547">
    <property type="component" value="Unassembled WGS sequence"/>
</dbReference>
<dbReference type="EMBL" id="LIBE01000480">
    <property type="protein sequence ID" value="KRO78786.1"/>
    <property type="molecule type" value="Genomic_DNA"/>
</dbReference>
<dbReference type="AlphaFoldDB" id="A0A0R2T0B6"/>
<evidence type="ECO:0008006" key="3">
    <source>
        <dbReference type="Google" id="ProtNLM"/>
    </source>
</evidence>
<gene>
    <name evidence="1" type="ORF">ABR72_00275</name>
</gene>
<comment type="caution">
    <text evidence="1">The sequence shown here is derived from an EMBL/GenBank/DDBJ whole genome shotgun (WGS) entry which is preliminary data.</text>
</comment>
<dbReference type="SUPFAM" id="SSF51905">
    <property type="entry name" value="FAD/NAD(P)-binding domain"/>
    <property type="match status" value="1"/>
</dbReference>
<organism evidence="1 2">
    <name type="scientific">OM182 bacterium BACL3 MAG-120920-bin41</name>
    <dbReference type="NCBI Taxonomy" id="1655580"/>
    <lineage>
        <taxon>Bacteria</taxon>
        <taxon>Pseudomonadati</taxon>
        <taxon>Pseudomonadota</taxon>
        <taxon>Gammaproteobacteria</taxon>
        <taxon>OMG group</taxon>
        <taxon>OM182 clade</taxon>
    </lineage>
</organism>
<proteinExistence type="predicted"/>
<dbReference type="Gene3D" id="3.50.50.60">
    <property type="entry name" value="FAD/NAD(P)-binding domain"/>
    <property type="match status" value="1"/>
</dbReference>
<dbReference type="InterPro" id="IPR036188">
    <property type="entry name" value="FAD/NAD-bd_sf"/>
</dbReference>
<reference evidence="1 2" key="1">
    <citation type="submission" date="2015-10" db="EMBL/GenBank/DDBJ databases">
        <title>Metagenome-Assembled Genomes uncover a global brackish microbiome.</title>
        <authorList>
            <person name="Hugerth L.W."/>
            <person name="Larsson J."/>
            <person name="Alneberg J."/>
            <person name="Lindh M.V."/>
            <person name="Legrand C."/>
            <person name="Pinhassi J."/>
            <person name="Andersson A.F."/>
        </authorList>
    </citation>
    <scope>NUCLEOTIDE SEQUENCE [LARGE SCALE GENOMIC DNA]</scope>
    <source>
        <strain evidence="1">BACL4 MAG-120920-bin41</strain>
    </source>
</reference>
<accession>A0A0R2T0B6</accession>
<evidence type="ECO:0000313" key="1">
    <source>
        <dbReference type="EMBL" id="KRO78786.1"/>
    </source>
</evidence>
<name>A0A0R2T0B6_9GAMM</name>
<evidence type="ECO:0000313" key="2">
    <source>
        <dbReference type="Proteomes" id="UP000051547"/>
    </source>
</evidence>